<dbReference type="InterPro" id="IPR051531">
    <property type="entry name" value="N-acetyltransferase"/>
</dbReference>
<organism evidence="2 3">
    <name type="scientific">Hymenobacter tibetensis</name>
    <dbReference type="NCBI Taxonomy" id="497967"/>
    <lineage>
        <taxon>Bacteria</taxon>
        <taxon>Pseudomonadati</taxon>
        <taxon>Bacteroidota</taxon>
        <taxon>Cytophagia</taxon>
        <taxon>Cytophagales</taxon>
        <taxon>Hymenobacteraceae</taxon>
        <taxon>Hymenobacter</taxon>
    </lineage>
</organism>
<gene>
    <name evidence="2" type="ORF">MTX78_19990</name>
</gene>
<dbReference type="EMBL" id="CP094669">
    <property type="protein sequence ID" value="UOG74387.1"/>
    <property type="molecule type" value="Genomic_DNA"/>
</dbReference>
<evidence type="ECO:0000259" key="1">
    <source>
        <dbReference type="PROSITE" id="PS51186"/>
    </source>
</evidence>
<name>A0ABY4CWH6_9BACT</name>
<dbReference type="Pfam" id="PF13302">
    <property type="entry name" value="Acetyltransf_3"/>
    <property type="match status" value="1"/>
</dbReference>
<dbReference type="SUPFAM" id="SSF55729">
    <property type="entry name" value="Acyl-CoA N-acyltransferases (Nat)"/>
    <property type="match status" value="1"/>
</dbReference>
<dbReference type="InterPro" id="IPR000182">
    <property type="entry name" value="GNAT_dom"/>
</dbReference>
<accession>A0ABY4CWH6</accession>
<dbReference type="InterPro" id="IPR016181">
    <property type="entry name" value="Acyl_CoA_acyltransferase"/>
</dbReference>
<evidence type="ECO:0000313" key="3">
    <source>
        <dbReference type="Proteomes" id="UP000831113"/>
    </source>
</evidence>
<dbReference type="RefSeq" id="WP_243797733.1">
    <property type="nucleotide sequence ID" value="NZ_CP094669.1"/>
</dbReference>
<protein>
    <submittedName>
        <fullName evidence="2">GNAT family N-acetyltransferase</fullName>
    </submittedName>
</protein>
<proteinExistence type="predicted"/>
<keyword evidence="3" id="KW-1185">Reference proteome</keyword>
<reference evidence="2 3" key="1">
    <citation type="submission" date="2022-03" db="EMBL/GenBank/DDBJ databases">
        <title>Hymenobactersp. isolated from the air.</title>
        <authorList>
            <person name="Won M."/>
            <person name="Kwon S.-W."/>
        </authorList>
    </citation>
    <scope>NUCLEOTIDE SEQUENCE [LARGE SCALE GENOMIC DNA]</scope>
    <source>
        <strain evidence="2 3">KACC 21982</strain>
    </source>
</reference>
<dbReference type="CDD" id="cd04301">
    <property type="entry name" value="NAT_SF"/>
    <property type="match status" value="1"/>
</dbReference>
<dbReference type="PANTHER" id="PTHR43792">
    <property type="entry name" value="GNAT FAMILY, PUTATIVE (AFU_ORTHOLOGUE AFUA_3G00765)-RELATED-RELATED"/>
    <property type="match status" value="1"/>
</dbReference>
<dbReference type="PROSITE" id="PS51186">
    <property type="entry name" value="GNAT"/>
    <property type="match status" value="1"/>
</dbReference>
<feature type="domain" description="N-acetyltransferase" evidence="1">
    <location>
        <begin position="17"/>
        <end position="183"/>
    </location>
</feature>
<dbReference type="Proteomes" id="UP000831113">
    <property type="component" value="Chromosome"/>
</dbReference>
<evidence type="ECO:0000313" key="2">
    <source>
        <dbReference type="EMBL" id="UOG74387.1"/>
    </source>
</evidence>
<sequence length="192" mass="21869">MLNIQLTPFPELQTARFVLRQLRESDGPAMLAQRSDERIIRYLDREPDTSLTQTVALIEKIKQSAADNLGITWGIVRPTDDLLLGTIGLWRIMADHHRAEIGYGLDPAYWQQGIMSEAMVAVLAYGFQQLKLHSIEATINPNNMASKRLLEKHGFVQEAYFRENYFFRGNFLDSAVYSLLTPNATEASQNHE</sequence>
<dbReference type="Gene3D" id="3.40.630.30">
    <property type="match status" value="1"/>
</dbReference>